<sequence length="281" mass="33049">MHLIMSKKKKNLPDIHWLYEASVQNVDTDLDFGKRVYQKHWKRKPLTVREDFCGTAKLAARWAQRNKLHEAWGIDFHQPTLDWGVKHNVSGLTDQQKKRLHLVCGDVLEAETPKVDMTFALNFSFCVFKQREVLREYYKRVYQSLNEEGLFVMDIYGGTESIMAKSDDVREIPGLTTPDGMKIPDFEYLWEQADYNPINHDTTCHIHFKVPGFGRIEKAFTYEWRLWTLMEIQEILLEAGFAKAEVYLHDFDDEGESDEIFRLRKTYENVQGWVAYVVGVK</sequence>
<dbReference type="EMBL" id="CAAHFG010000003">
    <property type="protein sequence ID" value="VGO15985.1"/>
    <property type="molecule type" value="Genomic_DNA"/>
</dbReference>
<dbReference type="Gene3D" id="2.20.25.110">
    <property type="entry name" value="S-adenosyl-L-methionine-dependent methyltransferases"/>
    <property type="match status" value="1"/>
</dbReference>
<gene>
    <name evidence="1" type="ORF">PDESU_04574</name>
</gene>
<proteinExistence type="predicted"/>
<dbReference type="Proteomes" id="UP000366872">
    <property type="component" value="Unassembled WGS sequence"/>
</dbReference>
<dbReference type="PANTHER" id="PTHR37211:SF1">
    <property type="entry name" value="EXPRESSED PROTEIN"/>
    <property type="match status" value="1"/>
</dbReference>
<dbReference type="InterPro" id="IPR029063">
    <property type="entry name" value="SAM-dependent_MTases_sf"/>
</dbReference>
<dbReference type="AlphaFoldDB" id="A0A6C2U7R8"/>
<keyword evidence="2" id="KW-1185">Reference proteome</keyword>
<name>A0A6C2U7R8_PONDE</name>
<dbReference type="PANTHER" id="PTHR37211">
    <property type="entry name" value="EXPRESSED PROTEIN"/>
    <property type="match status" value="1"/>
</dbReference>
<reference evidence="1 2" key="1">
    <citation type="submission" date="2019-04" db="EMBL/GenBank/DDBJ databases">
        <authorList>
            <person name="Van Vliet M D."/>
        </authorList>
    </citation>
    <scope>NUCLEOTIDE SEQUENCE [LARGE SCALE GENOMIC DNA]</scope>
    <source>
        <strain evidence="1 2">F1</strain>
    </source>
</reference>
<evidence type="ECO:0000313" key="1">
    <source>
        <dbReference type="EMBL" id="VGO15985.1"/>
    </source>
</evidence>
<evidence type="ECO:0008006" key="3">
    <source>
        <dbReference type="Google" id="ProtNLM"/>
    </source>
</evidence>
<evidence type="ECO:0000313" key="2">
    <source>
        <dbReference type="Proteomes" id="UP000366872"/>
    </source>
</evidence>
<accession>A0A6C2U7R8</accession>
<dbReference type="SUPFAM" id="SSF53335">
    <property type="entry name" value="S-adenosyl-L-methionine-dependent methyltransferases"/>
    <property type="match status" value="1"/>
</dbReference>
<dbReference type="Gene3D" id="3.40.50.150">
    <property type="entry name" value="Vaccinia Virus protein VP39"/>
    <property type="match status" value="1"/>
</dbReference>
<protein>
    <recommendedName>
        <fullName evidence="3">Methyltransferase type 11 domain-containing protein</fullName>
    </recommendedName>
</protein>
<organism evidence="1 2">
    <name type="scientific">Pontiella desulfatans</name>
    <dbReference type="NCBI Taxonomy" id="2750659"/>
    <lineage>
        <taxon>Bacteria</taxon>
        <taxon>Pseudomonadati</taxon>
        <taxon>Kiritimatiellota</taxon>
        <taxon>Kiritimatiellia</taxon>
        <taxon>Kiritimatiellales</taxon>
        <taxon>Pontiellaceae</taxon>
        <taxon>Pontiella</taxon>
    </lineage>
</organism>